<dbReference type="PANTHER" id="PTHR13355">
    <property type="entry name" value="GLUCOSAMINE 6-PHOSPHATE N-ACETYLTRANSFERASE"/>
    <property type="match status" value="1"/>
</dbReference>
<proteinExistence type="predicted"/>
<gene>
    <name evidence="2" type="ORF">MA03_04405</name>
</gene>
<dbReference type="HOGENOM" id="CLU_2178020_0_0_2"/>
<dbReference type="InterPro" id="IPR039143">
    <property type="entry name" value="GNPNAT1-like"/>
</dbReference>
<dbReference type="InterPro" id="IPR016181">
    <property type="entry name" value="Acyl_CoA_acyltransferase"/>
</dbReference>
<evidence type="ECO:0000313" key="3">
    <source>
        <dbReference type="Proteomes" id="UP000067434"/>
    </source>
</evidence>
<evidence type="ECO:0000259" key="1">
    <source>
        <dbReference type="PROSITE" id="PS51186"/>
    </source>
</evidence>
<organism evidence="2 3">
    <name type="scientific">Infirmifilum uzonense</name>
    <dbReference type="NCBI Taxonomy" id="1550241"/>
    <lineage>
        <taxon>Archaea</taxon>
        <taxon>Thermoproteota</taxon>
        <taxon>Thermoprotei</taxon>
        <taxon>Thermofilales</taxon>
        <taxon>Thermofilaceae</taxon>
        <taxon>Infirmifilum</taxon>
    </lineage>
</organism>
<dbReference type="EMBL" id="CP009961">
    <property type="protein sequence ID" value="AKG38673.1"/>
    <property type="molecule type" value="Genomic_DNA"/>
</dbReference>
<dbReference type="Pfam" id="PF00583">
    <property type="entry name" value="Acetyltransf_1"/>
    <property type="match status" value="1"/>
</dbReference>
<dbReference type="Gene3D" id="3.40.630.30">
    <property type="match status" value="1"/>
</dbReference>
<feature type="domain" description="N-acetyltransferase" evidence="1">
    <location>
        <begin position="1"/>
        <end position="110"/>
    </location>
</feature>
<dbReference type="Proteomes" id="UP000067434">
    <property type="component" value="Chromosome"/>
</dbReference>
<dbReference type="PROSITE" id="PS51186">
    <property type="entry name" value="GNAT"/>
    <property type="match status" value="1"/>
</dbReference>
<sequence length="110" mass="12992">MDIRTSQVETRGFRISIEENGRELGHCFIYLIKNDLHDRPYALLEDVYVNESNRGQGIGKLLVKKAIDLARELNCYKIIATSRFGRGELHQWYQKLGFKLYGYEFRIDFE</sequence>
<dbReference type="RefSeq" id="WP_052884113.1">
    <property type="nucleotide sequence ID" value="NZ_CP009961.1"/>
</dbReference>
<dbReference type="PATRIC" id="fig|1550241.5.peg.936"/>
<keyword evidence="3" id="KW-1185">Reference proteome</keyword>
<evidence type="ECO:0000313" key="2">
    <source>
        <dbReference type="EMBL" id="AKG38673.1"/>
    </source>
</evidence>
<dbReference type="AlphaFoldDB" id="A0A0F7FHL6"/>
<dbReference type="GO" id="GO:0004343">
    <property type="term" value="F:glucosamine 6-phosphate N-acetyltransferase activity"/>
    <property type="evidence" value="ECO:0007669"/>
    <property type="project" value="TreeGrafter"/>
</dbReference>
<dbReference type="PANTHER" id="PTHR13355:SF11">
    <property type="entry name" value="GLUCOSAMINE 6-PHOSPHATE N-ACETYLTRANSFERASE"/>
    <property type="match status" value="1"/>
</dbReference>
<dbReference type="CDD" id="cd04301">
    <property type="entry name" value="NAT_SF"/>
    <property type="match status" value="1"/>
</dbReference>
<dbReference type="OrthoDB" id="43754at2157"/>
<keyword evidence="2" id="KW-0808">Transferase</keyword>
<name>A0A0F7FHL6_9CREN</name>
<dbReference type="SUPFAM" id="SSF55729">
    <property type="entry name" value="Acyl-CoA N-acyltransferases (Nat)"/>
    <property type="match status" value="1"/>
</dbReference>
<protein>
    <submittedName>
        <fullName evidence="2">GCN5 family acetyltransferase</fullName>
    </submittedName>
</protein>
<reference evidence="2 3" key="1">
    <citation type="journal article" date="2015" name="Stand. Genomic Sci.">
        <title>Complete genome sequence of and proposal of Thermofilum uzonense sp. nov. a novel hyperthermophilic crenarchaeon and emended description of the genus Thermofilum.</title>
        <authorList>
            <person name="Toshchakov S.V."/>
            <person name="Korzhenkov A.A."/>
            <person name="Samarov N.I."/>
            <person name="Mazunin I.O."/>
            <person name="Mozhey O.I."/>
            <person name="Shmyr I.S."/>
            <person name="Derbikova K.S."/>
            <person name="Taranov E.A."/>
            <person name="Dominova I.N."/>
            <person name="Bonch-Osmolovskaya E.A."/>
            <person name="Patrushev M.V."/>
            <person name="Podosokorskaya O.A."/>
            <person name="Kublanov I.V."/>
        </authorList>
    </citation>
    <scope>NUCLEOTIDE SEQUENCE [LARGE SCALE GENOMIC DNA]</scope>
    <source>
        <strain evidence="2 3">1807-2</strain>
    </source>
</reference>
<dbReference type="KEGG" id="thf:MA03_04405"/>
<accession>A0A0F7FHL6</accession>
<dbReference type="GeneID" id="25401446"/>
<dbReference type="InterPro" id="IPR000182">
    <property type="entry name" value="GNAT_dom"/>
</dbReference>